<feature type="region of interest" description="Disordered" evidence="1">
    <location>
        <begin position="407"/>
        <end position="461"/>
    </location>
</feature>
<feature type="domain" description="PDZ" evidence="2">
    <location>
        <begin position="238"/>
        <end position="294"/>
    </location>
</feature>
<feature type="compositionally biased region" description="Polar residues" evidence="1">
    <location>
        <begin position="21"/>
        <end position="30"/>
    </location>
</feature>
<dbReference type="WBParaSite" id="Pan_g7712.t2">
    <property type="protein sequence ID" value="Pan_g7712.t2"/>
    <property type="gene ID" value="Pan_g7712"/>
</dbReference>
<evidence type="ECO:0000313" key="4">
    <source>
        <dbReference type="WBParaSite" id="Pan_g7712.t2"/>
    </source>
</evidence>
<dbReference type="PANTHER" id="PTHR31327">
    <property type="entry name" value="SPERM MEIOSIS PDZ DOMAIN CONTAINING PROTEINS-RELATED"/>
    <property type="match status" value="1"/>
</dbReference>
<reference evidence="4" key="2">
    <citation type="submission" date="2020-10" db="UniProtKB">
        <authorList>
            <consortium name="WormBaseParasite"/>
        </authorList>
    </citation>
    <scope>IDENTIFICATION</scope>
</reference>
<proteinExistence type="predicted"/>
<keyword evidence="3" id="KW-1185">Reference proteome</keyword>
<evidence type="ECO:0000259" key="2">
    <source>
        <dbReference type="PROSITE" id="PS50106"/>
    </source>
</evidence>
<accession>A0A7E4W801</accession>
<dbReference type="SUPFAM" id="SSF50156">
    <property type="entry name" value="PDZ domain-like"/>
    <property type="match status" value="1"/>
</dbReference>
<dbReference type="PROSITE" id="PS50106">
    <property type="entry name" value="PDZ"/>
    <property type="match status" value="1"/>
</dbReference>
<evidence type="ECO:0000313" key="3">
    <source>
        <dbReference type="Proteomes" id="UP000492821"/>
    </source>
</evidence>
<dbReference type="InterPro" id="IPR036034">
    <property type="entry name" value="PDZ_sf"/>
</dbReference>
<protein>
    <submittedName>
        <fullName evidence="4">PDZ domain-containing protein</fullName>
    </submittedName>
</protein>
<dbReference type="InterPro" id="IPR001478">
    <property type="entry name" value="PDZ"/>
</dbReference>
<dbReference type="Gene3D" id="2.30.42.10">
    <property type="match status" value="1"/>
</dbReference>
<feature type="region of interest" description="Disordered" evidence="1">
    <location>
        <begin position="1"/>
        <end position="115"/>
    </location>
</feature>
<feature type="compositionally biased region" description="Low complexity" evidence="1">
    <location>
        <begin position="438"/>
        <end position="448"/>
    </location>
</feature>
<dbReference type="SMART" id="SM00228">
    <property type="entry name" value="PDZ"/>
    <property type="match status" value="2"/>
</dbReference>
<dbReference type="AlphaFoldDB" id="A0A7E4W801"/>
<reference evidence="3" key="1">
    <citation type="journal article" date="2013" name="Genetics">
        <title>The draft genome and transcriptome of Panagrellus redivivus are shaped by the harsh demands of a free-living lifestyle.</title>
        <authorList>
            <person name="Srinivasan J."/>
            <person name="Dillman A.R."/>
            <person name="Macchietto M.G."/>
            <person name="Heikkinen L."/>
            <person name="Lakso M."/>
            <person name="Fracchia K.M."/>
            <person name="Antoshechkin I."/>
            <person name="Mortazavi A."/>
            <person name="Wong G."/>
            <person name="Sternberg P.W."/>
        </authorList>
    </citation>
    <scope>NUCLEOTIDE SEQUENCE [LARGE SCALE GENOMIC DNA]</scope>
    <source>
        <strain evidence="3">MT8872</strain>
    </source>
</reference>
<organism evidence="3 4">
    <name type="scientific">Panagrellus redivivus</name>
    <name type="common">Microworm</name>
    <dbReference type="NCBI Taxonomy" id="6233"/>
    <lineage>
        <taxon>Eukaryota</taxon>
        <taxon>Metazoa</taxon>
        <taxon>Ecdysozoa</taxon>
        <taxon>Nematoda</taxon>
        <taxon>Chromadorea</taxon>
        <taxon>Rhabditida</taxon>
        <taxon>Tylenchina</taxon>
        <taxon>Panagrolaimomorpha</taxon>
        <taxon>Panagrolaimoidea</taxon>
        <taxon>Panagrolaimidae</taxon>
        <taxon>Panagrellus</taxon>
    </lineage>
</organism>
<name>A0A7E4W801_PANRE</name>
<feature type="region of interest" description="Disordered" evidence="1">
    <location>
        <begin position="361"/>
        <end position="387"/>
    </location>
</feature>
<dbReference type="Proteomes" id="UP000492821">
    <property type="component" value="Unassembled WGS sequence"/>
</dbReference>
<dbReference type="InterPro" id="IPR040264">
    <property type="entry name" value="T15H9.4-like"/>
</dbReference>
<evidence type="ECO:0000256" key="1">
    <source>
        <dbReference type="SAM" id="MobiDB-lite"/>
    </source>
</evidence>
<sequence>MSEDRPAPTQGPTGGDEGASVETNTNTNDAPDQCFPRDDNTGPEVVQTAAEIQTQSPPPSARNVDATNNKDPIPAPGTPSRSKGKATSPPPGPVIDPATEAAVAPRTPTKKKSSAENVILGYGNDYPEKLYTREELRIEVKGGTIIEIKLNKSVIVTYVPELVGDKLLLGDWLRAVNGTVIDSRKKGYSLLKKCQSKNNYVVVLTVKRPVKTVMLSTEKQVLEHLPPAVEVLPGNAYLLGFVSTYAGAKVGLFIKSYENKVYVSSIGQGSLAESTFFVGDIILSVDDIAVASVSEAHKRISTALQTKKWMQCVIERAESKVALQRMNLALKADRKLEIDARMTEDVIQIVTTEVARMKKDNNSKPTSILKGASARTHRVSFSSHSKETPIQCDPVNFKLLIKVPPNRPGAVLNRRRSPLGRVRQSVMRRGYDFGQTPSSTTSSSTTTTGRQASSKEKTQED</sequence>